<evidence type="ECO:0000313" key="1">
    <source>
        <dbReference type="EMBL" id="KAF7427497.1"/>
    </source>
</evidence>
<protein>
    <submittedName>
        <fullName evidence="1">Uncharacterized protein</fullName>
    </submittedName>
</protein>
<dbReference type="Proteomes" id="UP000600918">
    <property type="component" value="Unassembled WGS sequence"/>
</dbReference>
<comment type="caution">
    <text evidence="1">The sequence shown here is derived from an EMBL/GenBank/DDBJ whole genome shotgun (WGS) entry which is preliminary data.</text>
</comment>
<evidence type="ECO:0000313" key="2">
    <source>
        <dbReference type="Proteomes" id="UP000600918"/>
    </source>
</evidence>
<accession>A0A834P4F4</accession>
<keyword evidence="2" id="KW-1185">Reference proteome</keyword>
<reference evidence="1" key="1">
    <citation type="journal article" date="2020" name="G3 (Bethesda)">
        <title>High-Quality Assemblies for Three Invasive Social Wasps from the &lt;i&gt;Vespula&lt;/i&gt; Genus.</title>
        <authorList>
            <person name="Harrop T.W.R."/>
            <person name="Guhlin J."/>
            <person name="McLaughlin G.M."/>
            <person name="Permina E."/>
            <person name="Stockwell P."/>
            <person name="Gilligan J."/>
            <person name="Le Lec M.F."/>
            <person name="Gruber M.A.M."/>
            <person name="Quinn O."/>
            <person name="Lovegrove M."/>
            <person name="Duncan E.J."/>
            <person name="Remnant E.J."/>
            <person name="Van Eeckhoven J."/>
            <person name="Graham B."/>
            <person name="Knapp R.A."/>
            <person name="Langford K.W."/>
            <person name="Kronenberg Z."/>
            <person name="Press M.O."/>
            <person name="Eacker S.M."/>
            <person name="Wilson-Rankin E.E."/>
            <person name="Purcell J."/>
            <person name="Lester P.J."/>
            <person name="Dearden P.K."/>
        </authorList>
    </citation>
    <scope>NUCLEOTIDE SEQUENCE</scope>
    <source>
        <strain evidence="1">Volc-1</strain>
    </source>
</reference>
<dbReference type="EMBL" id="JACSDY010000005">
    <property type="protein sequence ID" value="KAF7427497.1"/>
    <property type="molecule type" value="Genomic_DNA"/>
</dbReference>
<organism evidence="1 2">
    <name type="scientific">Vespula pensylvanica</name>
    <name type="common">Western yellow jacket</name>
    <name type="synonym">Wasp</name>
    <dbReference type="NCBI Taxonomy" id="30213"/>
    <lineage>
        <taxon>Eukaryota</taxon>
        <taxon>Metazoa</taxon>
        <taxon>Ecdysozoa</taxon>
        <taxon>Arthropoda</taxon>
        <taxon>Hexapoda</taxon>
        <taxon>Insecta</taxon>
        <taxon>Pterygota</taxon>
        <taxon>Neoptera</taxon>
        <taxon>Endopterygota</taxon>
        <taxon>Hymenoptera</taxon>
        <taxon>Apocrita</taxon>
        <taxon>Aculeata</taxon>
        <taxon>Vespoidea</taxon>
        <taxon>Vespidae</taxon>
        <taxon>Vespinae</taxon>
        <taxon>Vespula</taxon>
    </lineage>
</organism>
<dbReference type="AlphaFoldDB" id="A0A834P4F4"/>
<proteinExistence type="predicted"/>
<gene>
    <name evidence="1" type="ORF">H0235_007191</name>
</gene>
<name>A0A834P4F4_VESPE</name>
<sequence length="108" mass="12001">MYGHVSETSGTRAVCPVPSINKSTAKNGISMWGTVTLTLESVSLQIIRIMGCKWGRMMPLRQQPRTLTVFESLPSFYTPLEPTFSSSKITSSVIKNHDKTYLLYAVSI</sequence>